<organism evidence="3 4">
    <name type="scientific">Rhamnella rubrinervis</name>
    <dbReference type="NCBI Taxonomy" id="2594499"/>
    <lineage>
        <taxon>Eukaryota</taxon>
        <taxon>Viridiplantae</taxon>
        <taxon>Streptophyta</taxon>
        <taxon>Embryophyta</taxon>
        <taxon>Tracheophyta</taxon>
        <taxon>Spermatophyta</taxon>
        <taxon>Magnoliopsida</taxon>
        <taxon>eudicotyledons</taxon>
        <taxon>Gunneridae</taxon>
        <taxon>Pentapetalae</taxon>
        <taxon>rosids</taxon>
        <taxon>fabids</taxon>
        <taxon>Rosales</taxon>
        <taxon>Rhamnaceae</taxon>
        <taxon>rhamnoid group</taxon>
        <taxon>Rhamneae</taxon>
        <taxon>Rhamnella</taxon>
    </lineage>
</organism>
<dbReference type="AlphaFoldDB" id="A0A8K0DYP2"/>
<feature type="transmembrane region" description="Helical" evidence="2">
    <location>
        <begin position="84"/>
        <end position="103"/>
    </location>
</feature>
<keyword evidence="2" id="KW-1133">Transmembrane helix</keyword>
<name>A0A8K0DYP2_9ROSA</name>
<reference evidence="3" key="1">
    <citation type="submission" date="2020-03" db="EMBL/GenBank/DDBJ databases">
        <title>A high-quality chromosome-level genome assembly of a woody plant with both climbing and erect habits, Rhamnella rubrinervis.</title>
        <authorList>
            <person name="Lu Z."/>
            <person name="Yang Y."/>
            <person name="Zhu X."/>
            <person name="Sun Y."/>
        </authorList>
    </citation>
    <scope>NUCLEOTIDE SEQUENCE</scope>
    <source>
        <strain evidence="3">BYM</strain>
        <tissue evidence="3">Leaf</tissue>
    </source>
</reference>
<evidence type="ECO:0000256" key="2">
    <source>
        <dbReference type="SAM" id="Phobius"/>
    </source>
</evidence>
<keyword evidence="2" id="KW-0812">Transmembrane</keyword>
<dbReference type="Proteomes" id="UP000796880">
    <property type="component" value="Unassembled WGS sequence"/>
</dbReference>
<sequence>MRYITRISARCTEYHLVYRAWQWHGLMCHAENISSSHPALRHVPITVPIQQLRFREIARMSDAAAEVKQPSETVIDNKGKGLKYLEFVQVAVIYIIVCFSTLYEYAKENSGPLKPGVQTVEGTVKTVIGPVYEKFHDVPFELLKFVDRKVDDSLSELNSHVPLLVKQASCQSLIAAHKAPKVARAVALEVQRDGFRDTAKHITKTLYAKYEPTAKEMFDKYEPVAEQYAVSAWRSLNRLPLFTQVAQIIVPTAVYWSEKYNQAVYFTAERGYTVASFLPLIPLERIAKVFEEAENGPTPTMSSNGEPAVLTQ</sequence>
<keyword evidence="2" id="KW-0472">Membrane</keyword>
<evidence type="ECO:0000313" key="3">
    <source>
        <dbReference type="EMBL" id="KAF3436429.1"/>
    </source>
</evidence>
<dbReference type="InterPro" id="IPR008802">
    <property type="entry name" value="REF"/>
</dbReference>
<dbReference type="PANTHER" id="PTHR33732">
    <property type="entry name" value="REF/SRPP-LIKE PROTEIN OS05G0151300/LOC_OS05G05940"/>
    <property type="match status" value="1"/>
</dbReference>
<dbReference type="Pfam" id="PF05755">
    <property type="entry name" value="REF"/>
    <property type="match status" value="1"/>
</dbReference>
<keyword evidence="4" id="KW-1185">Reference proteome</keyword>
<accession>A0A8K0DYP2</accession>
<evidence type="ECO:0000313" key="4">
    <source>
        <dbReference type="Proteomes" id="UP000796880"/>
    </source>
</evidence>
<dbReference type="PANTHER" id="PTHR33732:SF3">
    <property type="entry name" value="OS07G0671800 PROTEIN"/>
    <property type="match status" value="1"/>
</dbReference>
<comment type="similarity">
    <text evidence="1">Belongs to the REF/SRPP family.</text>
</comment>
<dbReference type="EMBL" id="VOIH02000010">
    <property type="protein sequence ID" value="KAF3436429.1"/>
    <property type="molecule type" value="Genomic_DNA"/>
</dbReference>
<proteinExistence type="inferred from homology"/>
<evidence type="ECO:0008006" key="5">
    <source>
        <dbReference type="Google" id="ProtNLM"/>
    </source>
</evidence>
<evidence type="ECO:0000256" key="1">
    <source>
        <dbReference type="ARBA" id="ARBA00009737"/>
    </source>
</evidence>
<gene>
    <name evidence="3" type="ORF">FNV43_RR23521</name>
</gene>
<comment type="caution">
    <text evidence="3">The sequence shown here is derived from an EMBL/GenBank/DDBJ whole genome shotgun (WGS) entry which is preliminary data.</text>
</comment>
<dbReference type="OrthoDB" id="1905464at2759"/>
<protein>
    <recommendedName>
        <fullName evidence="5">Stress-related protein</fullName>
    </recommendedName>
</protein>